<protein>
    <recommendedName>
        <fullName evidence="3">Bacteriocin</fullName>
    </recommendedName>
</protein>
<gene>
    <name evidence="1" type="ORF">KDAU_30730</name>
</gene>
<comment type="caution">
    <text evidence="1">The sequence shown here is derived from an EMBL/GenBank/DDBJ whole genome shotgun (WGS) entry which is preliminary data.</text>
</comment>
<evidence type="ECO:0000313" key="1">
    <source>
        <dbReference type="EMBL" id="GCE05744.1"/>
    </source>
</evidence>
<evidence type="ECO:0000313" key="2">
    <source>
        <dbReference type="Proteomes" id="UP000287224"/>
    </source>
</evidence>
<proteinExistence type="predicted"/>
<evidence type="ECO:0008006" key="3">
    <source>
        <dbReference type="Google" id="ProtNLM"/>
    </source>
</evidence>
<dbReference type="EMBL" id="BIFQ01000001">
    <property type="protein sequence ID" value="GCE05744.1"/>
    <property type="molecule type" value="Genomic_DNA"/>
</dbReference>
<dbReference type="Proteomes" id="UP000287224">
    <property type="component" value="Unassembled WGS sequence"/>
</dbReference>
<dbReference type="RefSeq" id="WP_126596761.1">
    <property type="nucleotide sequence ID" value="NZ_BIFQ01000001.1"/>
</dbReference>
<dbReference type="AlphaFoldDB" id="A0A401ZFT3"/>
<keyword evidence="2" id="KW-1185">Reference proteome</keyword>
<organism evidence="1 2">
    <name type="scientific">Dictyobacter aurantiacus</name>
    <dbReference type="NCBI Taxonomy" id="1936993"/>
    <lineage>
        <taxon>Bacteria</taxon>
        <taxon>Bacillati</taxon>
        <taxon>Chloroflexota</taxon>
        <taxon>Ktedonobacteria</taxon>
        <taxon>Ktedonobacterales</taxon>
        <taxon>Dictyobacteraceae</taxon>
        <taxon>Dictyobacter</taxon>
    </lineage>
</organism>
<name>A0A401ZFT3_9CHLR</name>
<reference evidence="2" key="1">
    <citation type="submission" date="2018-12" db="EMBL/GenBank/DDBJ databases">
        <title>Tengunoibacter tsumagoiensis gen. nov., sp. nov., Dictyobacter kobayashii sp. nov., D. alpinus sp. nov., and D. joshuensis sp. nov. and description of Dictyobacteraceae fam. nov. within the order Ktedonobacterales isolated from Tengu-no-mugimeshi.</title>
        <authorList>
            <person name="Wang C.M."/>
            <person name="Zheng Y."/>
            <person name="Sakai Y."/>
            <person name="Toyoda A."/>
            <person name="Minakuchi Y."/>
            <person name="Abe K."/>
            <person name="Yokota A."/>
            <person name="Yabe S."/>
        </authorList>
    </citation>
    <scope>NUCLEOTIDE SEQUENCE [LARGE SCALE GENOMIC DNA]</scope>
    <source>
        <strain evidence="2">S-27</strain>
    </source>
</reference>
<accession>A0A401ZFT3</accession>
<sequence>MNNIEQDYCTSSTNEELTEEALASVHGGLLPFPCSSCGLGYYGGGYGYGEGMASNYGAGYGSGGLLGLGIGNVIGIGNVDLL</sequence>